<accession>A0A0W8F5L8</accession>
<protein>
    <submittedName>
        <fullName evidence="2">Uncharacterized protein</fullName>
    </submittedName>
</protein>
<dbReference type="AlphaFoldDB" id="A0A0W8F5L8"/>
<organism evidence="2">
    <name type="scientific">hydrocarbon metagenome</name>
    <dbReference type="NCBI Taxonomy" id="938273"/>
    <lineage>
        <taxon>unclassified sequences</taxon>
        <taxon>metagenomes</taxon>
        <taxon>ecological metagenomes</taxon>
    </lineage>
</organism>
<gene>
    <name evidence="2" type="ORF">ASZ90_014124</name>
</gene>
<feature type="compositionally biased region" description="Basic and acidic residues" evidence="1">
    <location>
        <begin position="15"/>
        <end position="27"/>
    </location>
</feature>
<reference evidence="2" key="1">
    <citation type="journal article" date="2015" name="Proc. Natl. Acad. Sci. U.S.A.">
        <title>Networks of energetic and metabolic interactions define dynamics in microbial communities.</title>
        <authorList>
            <person name="Embree M."/>
            <person name="Liu J.K."/>
            <person name="Al-Bassam M.M."/>
            <person name="Zengler K."/>
        </authorList>
    </citation>
    <scope>NUCLEOTIDE SEQUENCE</scope>
</reference>
<evidence type="ECO:0000313" key="2">
    <source>
        <dbReference type="EMBL" id="KUG16202.1"/>
    </source>
</evidence>
<comment type="caution">
    <text evidence="2">The sequence shown here is derived from an EMBL/GenBank/DDBJ whole genome shotgun (WGS) entry which is preliminary data.</text>
</comment>
<name>A0A0W8F5L8_9ZZZZ</name>
<dbReference type="EMBL" id="LNQE01001509">
    <property type="protein sequence ID" value="KUG16202.1"/>
    <property type="molecule type" value="Genomic_DNA"/>
</dbReference>
<sequence>MEDYPSGGNDPSMQLKDRSTVKEKEPHGCSAKIIEKCLKIS</sequence>
<evidence type="ECO:0000256" key="1">
    <source>
        <dbReference type="SAM" id="MobiDB-lite"/>
    </source>
</evidence>
<feature type="region of interest" description="Disordered" evidence="1">
    <location>
        <begin position="1"/>
        <end position="27"/>
    </location>
</feature>
<proteinExistence type="predicted"/>